<keyword evidence="5 6" id="KW-0472">Membrane</keyword>
<sequence>MNTLIFLGALLSFLGVALGAFGAHALKDKFAEPRYAQNWNTAVQYQMYHALGLIILGTLSNDVLLGETSLLMWAGYLMLAGVIFFSGSLYVLSVTGIKKLGAITPIGGVLFLVAWILVMIEVMS</sequence>
<evidence type="ECO:0000256" key="3">
    <source>
        <dbReference type="ARBA" id="ARBA00022692"/>
    </source>
</evidence>
<dbReference type="RefSeq" id="WP_121214288.1">
    <property type="nucleotide sequence ID" value="NZ_RBZN01000016.1"/>
</dbReference>
<comment type="caution">
    <text evidence="7">The sequence shown here is derived from an EMBL/GenBank/DDBJ whole genome shotgun (WGS) entry which is preliminary data.</text>
</comment>
<name>A0A494Z389_9BACL</name>
<comment type="subcellular location">
    <subcellularLocation>
        <location evidence="1">Membrane</location>
        <topology evidence="1">Multi-pass membrane protein</topology>
    </subcellularLocation>
</comment>
<dbReference type="InterPro" id="IPR006696">
    <property type="entry name" value="DUF423"/>
</dbReference>
<evidence type="ECO:0000256" key="4">
    <source>
        <dbReference type="ARBA" id="ARBA00022989"/>
    </source>
</evidence>
<dbReference type="Proteomes" id="UP000272238">
    <property type="component" value="Unassembled WGS sequence"/>
</dbReference>
<evidence type="ECO:0000256" key="1">
    <source>
        <dbReference type="ARBA" id="ARBA00004141"/>
    </source>
</evidence>
<reference evidence="7 8" key="1">
    <citation type="journal article" date="2016" name="Antonie Van Leeuwenhoek">
        <title>Lysinibacillus endophyticus sp. nov., an indole-3-acetic acid producing endophytic bacterium isolated from corn root (Zea mays cv. Xinken-5).</title>
        <authorList>
            <person name="Yu J."/>
            <person name="Guan X."/>
            <person name="Liu C."/>
            <person name="Xiang W."/>
            <person name="Yu Z."/>
            <person name="Liu X."/>
            <person name="Wang G."/>
        </authorList>
    </citation>
    <scope>NUCLEOTIDE SEQUENCE [LARGE SCALE GENOMIC DNA]</scope>
    <source>
        <strain evidence="7 8">DSM 100506</strain>
    </source>
</reference>
<gene>
    <name evidence="7" type="ORF">D8M03_08220</name>
</gene>
<dbReference type="EMBL" id="RBZN01000016">
    <property type="protein sequence ID" value="RKQ16988.1"/>
    <property type="molecule type" value="Genomic_DNA"/>
</dbReference>
<feature type="transmembrane region" description="Helical" evidence="6">
    <location>
        <begin position="100"/>
        <end position="120"/>
    </location>
</feature>
<accession>A0A494Z389</accession>
<protein>
    <submittedName>
        <fullName evidence="7">DUF423 domain-containing protein</fullName>
    </submittedName>
</protein>
<feature type="transmembrane region" description="Helical" evidence="6">
    <location>
        <begin position="70"/>
        <end position="93"/>
    </location>
</feature>
<evidence type="ECO:0000256" key="2">
    <source>
        <dbReference type="ARBA" id="ARBA00009694"/>
    </source>
</evidence>
<keyword evidence="3 6" id="KW-0812">Transmembrane</keyword>
<dbReference type="PANTHER" id="PTHR43461">
    <property type="entry name" value="TRANSMEMBRANE PROTEIN 256"/>
    <property type="match status" value="1"/>
</dbReference>
<evidence type="ECO:0000313" key="7">
    <source>
        <dbReference type="EMBL" id="RKQ16988.1"/>
    </source>
</evidence>
<proteinExistence type="inferred from homology"/>
<keyword evidence="4 6" id="KW-1133">Transmembrane helix</keyword>
<evidence type="ECO:0000256" key="6">
    <source>
        <dbReference type="SAM" id="Phobius"/>
    </source>
</evidence>
<dbReference type="GO" id="GO:0005886">
    <property type="term" value="C:plasma membrane"/>
    <property type="evidence" value="ECO:0007669"/>
    <property type="project" value="TreeGrafter"/>
</dbReference>
<organism evidence="7 8">
    <name type="scientific">Ureibacillus endophyticus</name>
    <dbReference type="NCBI Taxonomy" id="1978490"/>
    <lineage>
        <taxon>Bacteria</taxon>
        <taxon>Bacillati</taxon>
        <taxon>Bacillota</taxon>
        <taxon>Bacilli</taxon>
        <taxon>Bacillales</taxon>
        <taxon>Caryophanaceae</taxon>
        <taxon>Ureibacillus</taxon>
    </lineage>
</organism>
<dbReference type="PANTHER" id="PTHR43461:SF1">
    <property type="entry name" value="TRANSMEMBRANE PROTEIN 256"/>
    <property type="match status" value="1"/>
</dbReference>
<evidence type="ECO:0000313" key="8">
    <source>
        <dbReference type="Proteomes" id="UP000272238"/>
    </source>
</evidence>
<evidence type="ECO:0000256" key="5">
    <source>
        <dbReference type="ARBA" id="ARBA00023136"/>
    </source>
</evidence>
<dbReference type="OrthoDB" id="9802121at2"/>
<dbReference type="AlphaFoldDB" id="A0A494Z389"/>
<comment type="similarity">
    <text evidence="2">Belongs to the UPF0382 family.</text>
</comment>
<keyword evidence="8" id="KW-1185">Reference proteome</keyword>
<dbReference type="Pfam" id="PF04241">
    <property type="entry name" value="DUF423"/>
    <property type="match status" value="1"/>
</dbReference>